<feature type="binding site" evidence="12">
    <location>
        <position position="369"/>
    </location>
    <ligand>
        <name>Zn(2+)</name>
        <dbReference type="ChEBI" id="CHEBI:29105"/>
        <label>1</label>
    </ligand>
</feature>
<evidence type="ECO:0000256" key="8">
    <source>
        <dbReference type="ARBA" id="ARBA00022840"/>
    </source>
</evidence>
<keyword evidence="10 12" id="KW-0413">Isomerase</keyword>
<feature type="binding site" evidence="12">
    <location>
        <position position="409"/>
    </location>
    <ligand>
        <name>Zn(2+)</name>
        <dbReference type="ChEBI" id="CHEBI:29105"/>
        <label>1</label>
    </ligand>
</feature>
<keyword evidence="7 12" id="KW-0862">Zinc</keyword>
<dbReference type="AlphaFoldDB" id="A0A5M9QS59"/>
<evidence type="ECO:0000313" key="15">
    <source>
        <dbReference type="Proteomes" id="UP000323707"/>
    </source>
</evidence>
<dbReference type="NCBIfam" id="NF004069">
    <property type="entry name" value="PRK05580.2-1"/>
    <property type="match status" value="1"/>
</dbReference>
<dbReference type="GO" id="GO:1990077">
    <property type="term" value="C:primosome complex"/>
    <property type="evidence" value="ECO:0007669"/>
    <property type="project" value="UniProtKB-UniRule"/>
</dbReference>
<dbReference type="EMBL" id="VXKE01000001">
    <property type="protein sequence ID" value="KAA8711544.1"/>
    <property type="molecule type" value="Genomic_DNA"/>
</dbReference>
<dbReference type="Pfam" id="PF00270">
    <property type="entry name" value="DEAD"/>
    <property type="match status" value="1"/>
</dbReference>
<feature type="binding site" evidence="12">
    <location>
        <position position="378"/>
    </location>
    <ligand>
        <name>Zn(2+)</name>
        <dbReference type="ChEBI" id="CHEBI:29105"/>
        <label>2</label>
    </ligand>
</feature>
<feature type="binding site" evidence="12">
    <location>
        <position position="381"/>
    </location>
    <ligand>
        <name>Zn(2+)</name>
        <dbReference type="ChEBI" id="CHEBI:29105"/>
        <label>2</label>
    </ligand>
</feature>
<dbReference type="Gene3D" id="3.40.50.300">
    <property type="entry name" value="P-loop containing nucleotide triphosphate hydrolases"/>
    <property type="match status" value="2"/>
</dbReference>
<accession>A0A5M9QS59</accession>
<dbReference type="GO" id="GO:0003677">
    <property type="term" value="F:DNA binding"/>
    <property type="evidence" value="ECO:0007669"/>
    <property type="project" value="UniProtKB-UniRule"/>
</dbReference>
<name>A0A5M9QS59_9HELI</name>
<dbReference type="InterPro" id="IPR040498">
    <property type="entry name" value="PriA_CRR"/>
</dbReference>
<reference evidence="14 15" key="1">
    <citation type="submission" date="2019-09" db="EMBL/GenBank/DDBJ databases">
        <title>Draft genome sequence of various Type strains from the CCUG.</title>
        <authorList>
            <person name="Pineiro-Iglesias B."/>
            <person name="Tunovic T."/>
            <person name="Unosson C."/>
            <person name="Inganas E."/>
            <person name="Ohlen M."/>
            <person name="Cardew S."/>
            <person name="Jensie-Markopoulos S."/>
            <person name="Salva-Serra F."/>
            <person name="Jaen-Luchoro D."/>
            <person name="Karlsson R."/>
            <person name="Svensson-Stadler L."/>
            <person name="Chun J."/>
            <person name="Moore E."/>
        </authorList>
    </citation>
    <scope>NUCLEOTIDE SEQUENCE [LARGE SCALE GENOMIC DNA]</scope>
    <source>
        <strain evidence="14 15">CCUG 32756T</strain>
    </source>
</reference>
<sequence length="645" mass="71763">MPFYHIAPLGVRSPLLTYTAQTPLAVGTLVGIQVRKKIYDGVVIAQTQAPDFTCKNIIDVRGYFGSVQRFLARFIAYYYRANLPESYKLFLAFAHTPTLALATPLRQNLNPLSSGALRFYDIPLRSRLNRAQKQQIFSKLPALSPTQAKAYAFIESKPLSLLFGDTGSGKTEIYFHAIACALCEDKAALFLMPEIALTPQTLARLQGVFGDCVALWHSKVSPRKKKEILQGLHNQQIKIIAGARSALFLPLANIGVVIVDEEHDDAYKSMSSPRYNARDLAVLLSRHAGIKAVLGSATPSLTSYKRAKDGGYLFRIKGGFYQAQKEFILESTFTSLSDRLLLLLQEVLQQQKQAIVFVPTRANFKSLLCLECGYGFVCPFCSVNMSVHLSRDMLCCHYCDYREVLPSLCPKCGGENLSSKRIGTAQVAADLQAIFPQARIAIFDRDHITTQNKLAATLSAFKSGEIDILVGTQMLSKGHDYHNVALVCVLGIDYVLQGGDFRSLERGVALLHQIAGRAGRKESGKVFIQSLQSEWLKGFLDDYEVFLQWELAYRSSSYPPFRRLAMIHCDHRSKAKAQESMLAILQALRAGDGVEVLGYGANAIERIADKWRFHILLSAQKHSDMLRAMENLGEIEVDIDCIDTL</sequence>
<comment type="subunit">
    <text evidence="12">Component of the replication restart primosome.</text>
</comment>
<evidence type="ECO:0000256" key="6">
    <source>
        <dbReference type="ARBA" id="ARBA00022806"/>
    </source>
</evidence>
<feature type="domain" description="Helicase ATP-binding" evidence="13">
    <location>
        <begin position="151"/>
        <end position="317"/>
    </location>
</feature>
<keyword evidence="2 12" id="KW-0235">DNA replication</keyword>
<comment type="catalytic activity">
    <reaction evidence="11 12">
        <text>ATP + H2O = ADP + phosphate + H(+)</text>
        <dbReference type="Rhea" id="RHEA:13065"/>
        <dbReference type="ChEBI" id="CHEBI:15377"/>
        <dbReference type="ChEBI" id="CHEBI:15378"/>
        <dbReference type="ChEBI" id="CHEBI:30616"/>
        <dbReference type="ChEBI" id="CHEBI:43474"/>
        <dbReference type="ChEBI" id="CHEBI:456216"/>
        <dbReference type="EC" id="5.6.2.4"/>
    </reaction>
</comment>
<organism evidence="14 15">
    <name type="scientific">Helicobacter canis</name>
    <dbReference type="NCBI Taxonomy" id="29419"/>
    <lineage>
        <taxon>Bacteria</taxon>
        <taxon>Pseudomonadati</taxon>
        <taxon>Campylobacterota</taxon>
        <taxon>Epsilonproteobacteria</taxon>
        <taxon>Campylobacterales</taxon>
        <taxon>Helicobacteraceae</taxon>
        <taxon>Helicobacter</taxon>
    </lineage>
</organism>
<evidence type="ECO:0000313" key="14">
    <source>
        <dbReference type="EMBL" id="KAA8711544.1"/>
    </source>
</evidence>
<dbReference type="GO" id="GO:0008270">
    <property type="term" value="F:zinc ion binding"/>
    <property type="evidence" value="ECO:0007669"/>
    <property type="project" value="UniProtKB-UniRule"/>
</dbReference>
<dbReference type="Pfam" id="PF18319">
    <property type="entry name" value="Zn_ribbon_PriA"/>
    <property type="match status" value="1"/>
</dbReference>
<dbReference type="GO" id="GO:0006270">
    <property type="term" value="P:DNA replication initiation"/>
    <property type="evidence" value="ECO:0007669"/>
    <property type="project" value="TreeGrafter"/>
</dbReference>
<keyword evidence="1 12" id="KW-0639">Primosome</keyword>
<dbReference type="InterPro" id="IPR014001">
    <property type="entry name" value="Helicase_ATP-bd"/>
</dbReference>
<evidence type="ECO:0000256" key="5">
    <source>
        <dbReference type="ARBA" id="ARBA00022801"/>
    </source>
</evidence>
<dbReference type="SUPFAM" id="SSF52540">
    <property type="entry name" value="P-loop containing nucleoside triphosphate hydrolases"/>
    <property type="match status" value="1"/>
</dbReference>
<evidence type="ECO:0000256" key="4">
    <source>
        <dbReference type="ARBA" id="ARBA00022741"/>
    </source>
</evidence>
<protein>
    <recommendedName>
        <fullName evidence="12">Replication restart protein PriA</fullName>
    </recommendedName>
    <alternativeName>
        <fullName evidence="12">ATP-dependent DNA helicase PriA</fullName>
        <ecNumber evidence="12">5.6.2.4</ecNumber>
    </alternativeName>
    <alternativeName>
        <fullName evidence="12">DNA 3'-5' helicase PriA</fullName>
    </alternativeName>
</protein>
<dbReference type="GO" id="GO:0016887">
    <property type="term" value="F:ATP hydrolysis activity"/>
    <property type="evidence" value="ECO:0007669"/>
    <property type="project" value="RHEA"/>
</dbReference>
<dbReference type="GO" id="GO:0005524">
    <property type="term" value="F:ATP binding"/>
    <property type="evidence" value="ECO:0007669"/>
    <property type="project" value="UniProtKB-UniRule"/>
</dbReference>
<dbReference type="InterPro" id="IPR041236">
    <property type="entry name" value="PriA_C"/>
</dbReference>
<dbReference type="Pfam" id="PF00271">
    <property type="entry name" value="Helicase_C"/>
    <property type="match status" value="1"/>
</dbReference>
<dbReference type="InterPro" id="IPR001650">
    <property type="entry name" value="Helicase_C-like"/>
</dbReference>
<evidence type="ECO:0000256" key="1">
    <source>
        <dbReference type="ARBA" id="ARBA00022515"/>
    </source>
</evidence>
<dbReference type="GO" id="GO:0006269">
    <property type="term" value="P:DNA replication, synthesis of primer"/>
    <property type="evidence" value="ECO:0007669"/>
    <property type="project" value="UniProtKB-KW"/>
</dbReference>
<dbReference type="InterPro" id="IPR011545">
    <property type="entry name" value="DEAD/DEAH_box_helicase_dom"/>
</dbReference>
<dbReference type="GO" id="GO:0006302">
    <property type="term" value="P:double-strand break repair"/>
    <property type="evidence" value="ECO:0007669"/>
    <property type="project" value="InterPro"/>
</dbReference>
<dbReference type="NCBIfam" id="TIGR00595">
    <property type="entry name" value="priA"/>
    <property type="match status" value="1"/>
</dbReference>
<evidence type="ECO:0000256" key="12">
    <source>
        <dbReference type="HAMAP-Rule" id="MF_00983"/>
    </source>
</evidence>
<keyword evidence="5 12" id="KW-0378">Hydrolase</keyword>
<evidence type="ECO:0000256" key="2">
    <source>
        <dbReference type="ARBA" id="ARBA00022705"/>
    </source>
</evidence>
<feature type="binding site" evidence="12">
    <location>
        <position position="396"/>
    </location>
    <ligand>
        <name>Zn(2+)</name>
        <dbReference type="ChEBI" id="CHEBI:29105"/>
        <label>2</label>
    </ligand>
</feature>
<keyword evidence="4 12" id="KW-0547">Nucleotide-binding</keyword>
<dbReference type="EC" id="5.6.2.4" evidence="12"/>
<evidence type="ECO:0000256" key="10">
    <source>
        <dbReference type="ARBA" id="ARBA00023235"/>
    </source>
</evidence>
<dbReference type="SMART" id="SM00490">
    <property type="entry name" value="HELICc"/>
    <property type="match status" value="1"/>
</dbReference>
<keyword evidence="6 12" id="KW-0347">Helicase</keyword>
<dbReference type="RefSeq" id="WP_150336624.1">
    <property type="nucleotide sequence ID" value="NZ_JAERIX010000005.1"/>
</dbReference>
<dbReference type="HAMAP" id="MF_00983">
    <property type="entry name" value="PriA"/>
    <property type="match status" value="1"/>
</dbReference>
<keyword evidence="9 12" id="KW-0238">DNA-binding</keyword>
<evidence type="ECO:0000256" key="3">
    <source>
        <dbReference type="ARBA" id="ARBA00022723"/>
    </source>
</evidence>
<keyword evidence="8 12" id="KW-0067">ATP-binding</keyword>
<comment type="catalytic activity">
    <reaction evidence="12">
        <text>Couples ATP hydrolysis with the unwinding of duplex DNA by translocating in the 3'-5' direction.</text>
        <dbReference type="EC" id="5.6.2.4"/>
    </reaction>
</comment>
<feature type="binding site" evidence="12">
    <location>
        <position position="399"/>
    </location>
    <ligand>
        <name>Zn(2+)</name>
        <dbReference type="ChEBI" id="CHEBI:29105"/>
        <label>2</label>
    </ligand>
</feature>
<dbReference type="InterPro" id="IPR005259">
    <property type="entry name" value="PriA"/>
</dbReference>
<dbReference type="Pfam" id="PF18074">
    <property type="entry name" value="PriA_C"/>
    <property type="match status" value="1"/>
</dbReference>
<evidence type="ECO:0000256" key="7">
    <source>
        <dbReference type="ARBA" id="ARBA00022833"/>
    </source>
</evidence>
<feature type="binding site" evidence="12">
    <location>
        <position position="412"/>
    </location>
    <ligand>
        <name>Zn(2+)</name>
        <dbReference type="ChEBI" id="CHEBI:29105"/>
        <label>1</label>
    </ligand>
</feature>
<dbReference type="PANTHER" id="PTHR30580:SF0">
    <property type="entry name" value="PRIMOSOMAL PROTEIN N"/>
    <property type="match status" value="1"/>
</dbReference>
<dbReference type="PROSITE" id="PS51192">
    <property type="entry name" value="HELICASE_ATP_BIND_1"/>
    <property type="match status" value="1"/>
</dbReference>
<dbReference type="PANTHER" id="PTHR30580">
    <property type="entry name" value="PRIMOSOMAL PROTEIN N"/>
    <property type="match status" value="1"/>
</dbReference>
<dbReference type="Proteomes" id="UP000323707">
    <property type="component" value="Unassembled WGS sequence"/>
</dbReference>
<keyword evidence="3 12" id="KW-0479">Metal-binding</keyword>
<comment type="cofactor">
    <cofactor evidence="12">
        <name>Zn(2+)</name>
        <dbReference type="ChEBI" id="CHEBI:29105"/>
    </cofactor>
    <text evidence="12">Binds 2 zinc ions per subunit.</text>
</comment>
<dbReference type="FunFam" id="3.40.50.300:FF:000489">
    <property type="entry name" value="Primosome assembly protein PriA"/>
    <property type="match status" value="1"/>
</dbReference>
<feature type="binding site" evidence="12">
    <location>
        <position position="372"/>
    </location>
    <ligand>
        <name>Zn(2+)</name>
        <dbReference type="ChEBI" id="CHEBI:29105"/>
        <label>1</label>
    </ligand>
</feature>
<dbReference type="GO" id="GO:0043138">
    <property type="term" value="F:3'-5' DNA helicase activity"/>
    <property type="evidence" value="ECO:0007669"/>
    <property type="project" value="UniProtKB-EC"/>
</dbReference>
<proteinExistence type="inferred from homology"/>
<evidence type="ECO:0000256" key="11">
    <source>
        <dbReference type="ARBA" id="ARBA00048988"/>
    </source>
</evidence>
<comment type="caution">
    <text evidence="14">The sequence shown here is derived from an EMBL/GenBank/DDBJ whole genome shotgun (WGS) entry which is preliminary data.</text>
</comment>
<gene>
    <name evidence="12" type="primary">priA</name>
    <name evidence="14" type="ORF">F4V45_00785</name>
</gene>
<evidence type="ECO:0000259" key="13">
    <source>
        <dbReference type="PROSITE" id="PS51192"/>
    </source>
</evidence>
<evidence type="ECO:0000256" key="9">
    <source>
        <dbReference type="ARBA" id="ARBA00023125"/>
    </source>
</evidence>
<dbReference type="SMART" id="SM00487">
    <property type="entry name" value="DEXDc"/>
    <property type="match status" value="1"/>
</dbReference>
<comment type="function">
    <text evidence="12">Initiates the restart of stalled replication forks, which reloads the replicative helicase on sites other than the origin of replication. Recognizes and binds to abandoned replication forks and remodels them to uncover a helicase loading site. Promotes assembly of the primosome at these replication forks.</text>
</comment>
<comment type="similarity">
    <text evidence="12">Belongs to the helicase family. PriA subfamily.</text>
</comment>
<dbReference type="GO" id="GO:0006310">
    <property type="term" value="P:DNA recombination"/>
    <property type="evidence" value="ECO:0007669"/>
    <property type="project" value="InterPro"/>
</dbReference>
<dbReference type="InterPro" id="IPR027417">
    <property type="entry name" value="P-loop_NTPase"/>
</dbReference>